<proteinExistence type="predicted"/>
<protein>
    <submittedName>
        <fullName evidence="1">Uncharacterized protein</fullName>
    </submittedName>
</protein>
<evidence type="ECO:0000313" key="2">
    <source>
        <dbReference type="Proteomes" id="UP001152795"/>
    </source>
</evidence>
<reference evidence="1" key="1">
    <citation type="submission" date="2020-04" db="EMBL/GenBank/DDBJ databases">
        <authorList>
            <person name="Alioto T."/>
            <person name="Alioto T."/>
            <person name="Gomez Garrido J."/>
        </authorList>
    </citation>
    <scope>NUCLEOTIDE SEQUENCE</scope>
    <source>
        <strain evidence="1">A484AB</strain>
    </source>
</reference>
<gene>
    <name evidence="1" type="ORF">PACLA_8A075614</name>
</gene>
<dbReference type="Proteomes" id="UP001152795">
    <property type="component" value="Unassembled WGS sequence"/>
</dbReference>
<comment type="caution">
    <text evidence="1">The sequence shown here is derived from an EMBL/GenBank/DDBJ whole genome shotgun (WGS) entry which is preliminary data.</text>
</comment>
<dbReference type="AlphaFoldDB" id="A0A6S7LVG5"/>
<evidence type="ECO:0000313" key="1">
    <source>
        <dbReference type="EMBL" id="CAB4046222.1"/>
    </source>
</evidence>
<keyword evidence="2" id="KW-1185">Reference proteome</keyword>
<organism evidence="1 2">
    <name type="scientific">Paramuricea clavata</name>
    <name type="common">Red gorgonian</name>
    <name type="synonym">Violescent sea-whip</name>
    <dbReference type="NCBI Taxonomy" id="317549"/>
    <lineage>
        <taxon>Eukaryota</taxon>
        <taxon>Metazoa</taxon>
        <taxon>Cnidaria</taxon>
        <taxon>Anthozoa</taxon>
        <taxon>Octocorallia</taxon>
        <taxon>Malacalcyonacea</taxon>
        <taxon>Plexauridae</taxon>
        <taxon>Paramuricea</taxon>
    </lineage>
</organism>
<sequence>MTFKEHVGCMADTDDDLRCVKQRFLGSRMMSRPGPSKKSLPMIGWITSAISAVNL</sequence>
<dbReference type="EMBL" id="CACRXK020047802">
    <property type="protein sequence ID" value="CAB4046222.1"/>
    <property type="molecule type" value="Genomic_DNA"/>
</dbReference>
<feature type="non-terminal residue" evidence="1">
    <location>
        <position position="55"/>
    </location>
</feature>
<name>A0A6S7LVG5_PARCT</name>
<accession>A0A6S7LVG5</accession>